<dbReference type="InterPro" id="IPR027417">
    <property type="entry name" value="P-loop_NTPase"/>
</dbReference>
<dbReference type="InterPro" id="IPR016197">
    <property type="entry name" value="Chromo-like_dom_sf"/>
</dbReference>
<keyword evidence="9" id="KW-0539">Nucleus</keyword>
<feature type="compositionally biased region" description="Acidic residues" evidence="10">
    <location>
        <begin position="1023"/>
        <end position="1039"/>
    </location>
</feature>
<dbReference type="GO" id="GO:0034728">
    <property type="term" value="P:nucleosome organization"/>
    <property type="evidence" value="ECO:0007669"/>
    <property type="project" value="TreeGrafter"/>
</dbReference>
<keyword evidence="6 14" id="KW-0378">Hydrolase</keyword>
<keyword evidence="4" id="KW-0677">Repeat</keyword>
<accession>A0A6A6PW82</accession>
<dbReference type="InterPro" id="IPR014001">
    <property type="entry name" value="Helicase_ATP-bd"/>
</dbReference>
<dbReference type="InterPro" id="IPR056302">
    <property type="entry name" value="CHD1-2/Hrp3_HTH"/>
</dbReference>
<feature type="region of interest" description="Disordered" evidence="10">
    <location>
        <begin position="1293"/>
        <end position="1365"/>
    </location>
</feature>
<dbReference type="OrthoDB" id="5857104at2759"/>
<dbReference type="CDD" id="cd18659">
    <property type="entry name" value="CD2_tandem"/>
    <property type="match status" value="1"/>
</dbReference>
<feature type="compositionally biased region" description="Low complexity" evidence="10">
    <location>
        <begin position="1534"/>
        <end position="1561"/>
    </location>
</feature>
<evidence type="ECO:0000256" key="9">
    <source>
        <dbReference type="ARBA" id="ARBA00023242"/>
    </source>
</evidence>
<feature type="region of interest" description="Disordered" evidence="10">
    <location>
        <begin position="987"/>
        <end position="1046"/>
    </location>
</feature>
<dbReference type="GO" id="GO:0005524">
    <property type="term" value="F:ATP binding"/>
    <property type="evidence" value="ECO:0007669"/>
    <property type="project" value="UniProtKB-KW"/>
</dbReference>
<feature type="compositionally biased region" description="Polar residues" evidence="10">
    <location>
        <begin position="1571"/>
        <end position="1581"/>
    </location>
</feature>
<dbReference type="PROSITE" id="PS51192">
    <property type="entry name" value="HELICASE_ATP_BIND_1"/>
    <property type="match status" value="1"/>
</dbReference>
<feature type="compositionally biased region" description="Basic and acidic residues" evidence="10">
    <location>
        <begin position="1514"/>
        <end position="1533"/>
    </location>
</feature>
<dbReference type="GO" id="GO:0140658">
    <property type="term" value="F:ATP-dependent chromatin remodeler activity"/>
    <property type="evidence" value="ECO:0007669"/>
    <property type="project" value="TreeGrafter"/>
</dbReference>
<keyword evidence="15" id="KW-1185">Reference proteome</keyword>
<dbReference type="Proteomes" id="UP000799767">
    <property type="component" value="Unassembled WGS sequence"/>
</dbReference>
<dbReference type="InterPro" id="IPR000330">
    <property type="entry name" value="SNF2_N"/>
</dbReference>
<dbReference type="SMART" id="SM01176">
    <property type="entry name" value="DUF4208"/>
    <property type="match status" value="1"/>
</dbReference>
<evidence type="ECO:0000256" key="2">
    <source>
        <dbReference type="ARBA" id="ARBA00007025"/>
    </source>
</evidence>
<dbReference type="Pfam" id="PF13907">
    <property type="entry name" value="CHD1-like_C"/>
    <property type="match status" value="1"/>
</dbReference>
<feature type="region of interest" description="Disordered" evidence="10">
    <location>
        <begin position="1"/>
        <end position="210"/>
    </location>
</feature>
<reference evidence="14" key="1">
    <citation type="journal article" date="2020" name="Stud. Mycol.">
        <title>101 Dothideomycetes genomes: a test case for predicting lifestyles and emergence of pathogens.</title>
        <authorList>
            <person name="Haridas S."/>
            <person name="Albert R."/>
            <person name="Binder M."/>
            <person name="Bloem J."/>
            <person name="Labutti K."/>
            <person name="Salamov A."/>
            <person name="Andreopoulos B."/>
            <person name="Baker S."/>
            <person name="Barry K."/>
            <person name="Bills G."/>
            <person name="Bluhm B."/>
            <person name="Cannon C."/>
            <person name="Castanera R."/>
            <person name="Culley D."/>
            <person name="Daum C."/>
            <person name="Ezra D."/>
            <person name="Gonzalez J."/>
            <person name="Henrissat B."/>
            <person name="Kuo A."/>
            <person name="Liang C."/>
            <person name="Lipzen A."/>
            <person name="Lutzoni F."/>
            <person name="Magnuson J."/>
            <person name="Mondo S."/>
            <person name="Nolan M."/>
            <person name="Ohm R."/>
            <person name="Pangilinan J."/>
            <person name="Park H.-J."/>
            <person name="Ramirez L."/>
            <person name="Alfaro M."/>
            <person name="Sun H."/>
            <person name="Tritt A."/>
            <person name="Yoshinaga Y."/>
            <person name="Zwiers L.-H."/>
            <person name="Turgeon B."/>
            <person name="Goodwin S."/>
            <person name="Spatafora J."/>
            <person name="Crous P."/>
            <person name="Grigoriev I."/>
        </authorList>
    </citation>
    <scope>NUCLEOTIDE SEQUENCE</scope>
    <source>
        <strain evidence="14">CBS 113389</strain>
    </source>
</reference>
<dbReference type="Gene3D" id="2.40.50.40">
    <property type="match status" value="2"/>
</dbReference>
<dbReference type="RefSeq" id="XP_033590871.1">
    <property type="nucleotide sequence ID" value="XM_033730921.1"/>
</dbReference>
<feature type="domain" description="Helicase ATP-binding" evidence="12">
    <location>
        <begin position="414"/>
        <end position="584"/>
    </location>
</feature>
<dbReference type="FunFam" id="3.40.50.300:FF:000130">
    <property type="entry name" value="Chromodomain-helicase-DNA-binding protein 2 isoform 1"/>
    <property type="match status" value="1"/>
</dbReference>
<gene>
    <name evidence="14" type="ORF">BDY17DRAFT_248581</name>
</gene>
<dbReference type="SMART" id="SM00490">
    <property type="entry name" value="HELICc"/>
    <property type="match status" value="1"/>
</dbReference>
<evidence type="ECO:0000259" key="12">
    <source>
        <dbReference type="PROSITE" id="PS51192"/>
    </source>
</evidence>
<dbReference type="InterPro" id="IPR000953">
    <property type="entry name" value="Chromo/chromo_shadow_dom"/>
</dbReference>
<comment type="subunit">
    <text evidence="3">Component of the NuA4 histone acetyltransferase complex.</text>
</comment>
<evidence type="ECO:0000256" key="7">
    <source>
        <dbReference type="ARBA" id="ARBA00022840"/>
    </source>
</evidence>
<dbReference type="Gene3D" id="3.40.50.300">
    <property type="entry name" value="P-loop containing nucleotide triphosphate hydrolases"/>
    <property type="match status" value="1"/>
</dbReference>
<dbReference type="InterPro" id="IPR038718">
    <property type="entry name" value="SNF2-like_sf"/>
</dbReference>
<dbReference type="GO" id="GO:0005634">
    <property type="term" value="C:nucleus"/>
    <property type="evidence" value="ECO:0007669"/>
    <property type="project" value="UniProtKB-SubCell"/>
</dbReference>
<dbReference type="GO" id="GO:0003682">
    <property type="term" value="F:chromatin binding"/>
    <property type="evidence" value="ECO:0007669"/>
    <property type="project" value="TreeGrafter"/>
</dbReference>
<dbReference type="GO" id="GO:0042393">
    <property type="term" value="F:histone binding"/>
    <property type="evidence" value="ECO:0007669"/>
    <property type="project" value="TreeGrafter"/>
</dbReference>
<comment type="similarity">
    <text evidence="2">Belongs to the SNF2/RAD54 helicase family.</text>
</comment>
<dbReference type="InterPro" id="IPR025260">
    <property type="entry name" value="CHD1-like_C"/>
</dbReference>
<dbReference type="GO" id="GO:0003677">
    <property type="term" value="F:DNA binding"/>
    <property type="evidence" value="ECO:0007669"/>
    <property type="project" value="UniProtKB-KW"/>
</dbReference>
<evidence type="ECO:0000256" key="6">
    <source>
        <dbReference type="ARBA" id="ARBA00022801"/>
    </source>
</evidence>
<evidence type="ECO:0000313" key="14">
    <source>
        <dbReference type="EMBL" id="KAF2484302.1"/>
    </source>
</evidence>
<keyword evidence="8" id="KW-0238">DNA-binding</keyword>
<dbReference type="Pfam" id="PF23588">
    <property type="entry name" value="HTH_CHD1_Hrp3"/>
    <property type="match status" value="1"/>
</dbReference>
<evidence type="ECO:0000259" key="13">
    <source>
        <dbReference type="PROSITE" id="PS51194"/>
    </source>
</evidence>
<sequence length="1595" mass="180248">MATSEMDESEDAPGEEDADFSEDMSPAEDMDGVTAHNASSSSSEHSSRSPKRKASFDDDEYIKANPELYGLRRSGRARPSRRVVDTTSDSDEEDQAPSRRQRKRQKTSSARSSKSSTKKRTTSAIVSRSQSEDEDDTYGGERGRTFAKKHRKRMQDAAASGRDTPTYSEVRFSTRGATKVTNYNEDDNPELDEEDTDSLTPNYHYSQLPEDNSPAIDIVLNYRLKEGVAAPTDVNAAIKNDYDFFIKWQNQAHYHATWESWADLKNRRGKRRVENFFRKIVLRDLENATDPNVPPEDVESWNLEREAVLENVERAMNVERVIGSRDGDDGTEYYTKWRMVAYEFCTWEKADLMSTLAQAEIDKYLDRTAKLPTSNARESRLATRSDYVPFRTQPDYIKGRPLREFQIHGVNFLCHHWCKGNNVVLADEMGLGKTVQTVAFMNWLRHDRGQNGPFLVVVPLSTMSAWAETFDHWTPDINYVVYTDNPASRQVIQDYELLVDGNPNKPKFNVLLTTYEMIKDHAFLSQIKWQFMAVDEAHRLKNREAQLYTRLMDLGVPSRLLITGTPMQNTLSELSSLMDFLMPGKIHVDENIDLASTDASQKISELTNAVAPYMIRRTKKKVESDLPPKTEKIIRVELSDLQLEYYKNILTRNYAALNAGAGAKKTSLLNVMMELKKISNHPFMFPNAEERVLDGSNSREDQLKALITTSGKMMLLDRLLTKLKKDGHRVLIFSQMVKMLDILSDYLHLRGYQFQRLDGTIPAGPRKMAMDHFNAPDSKDFCFLLSTRAGGLGINLMTADTVILFDSDWNPQADLQAMARAHRIGQKKPVSVYRLVSKDTVEEEVLERARNKLMLEYITIQRGITDKDAKELANRMARGGAAVAEPESSDDISRILKRRGQRMFEQTGNQQKLEQIDIDEVLENAEEHETDEPEGITTDGGEEFLRSFDYTDVKLDLEWDDIIPKDQLEKLKEEERKRKEAEYLESVIEQNQPRKRKAPADIGGERGRAAKKRAITKFTAAVDGDDEDSGPDDSDDDGGQDPKRPLSAKECRYLIRAVERYGALEDMQDVIIKEARLGGRDIEVIKSTLQDISDAAARTLKEHEDEMAEREKATNKPPTKKDKKQPCFDFRGVKKVNAATFLERPAQMRMLRDVVANTTDWKSFRIPEVEKAPKYSCDWGSREDGMLCVGMARHGHGAWIQIRDDEELGMSDRLFLEEHRVAKKEERNKAQGKETAKSPGAVHLVRRADYLIAVLQDKTSNGTNLAARKQLENHHRNKKKPSGQLAGRLEALSAERGSTTPRHRPSDAKSTAERLGHGLTNGHRKGSTNDHEKPKHRPSEESKAHHDRPGSSQANGHVAPTPKDDTEAKIQRILSPVSKHLILVSGATKRKVPEDVARLKIIKSGLLAIGQHILSQVHEGGHAKLEDNMWEYIVDYYWPRSKASEKSVSGQKLRDMYKKVAGKDAAAAAAAKDAPAKPTPVTNGITASEIKKDGGVTTATTAVKKENVPAPPRKLPDFKRDPSAPKRDRDASRSRSVSRVARSRSNSKASSSRSASRASPPDTRRPDDNPVTKQRSPSVAYSSEYKRRLSSDRRY</sequence>
<feature type="domain" description="Chromo" evidence="11">
    <location>
        <begin position="316"/>
        <end position="376"/>
    </location>
</feature>
<dbReference type="GeneID" id="54471923"/>
<feature type="compositionally biased region" description="Basic and acidic residues" evidence="10">
    <location>
        <begin position="1327"/>
        <end position="1349"/>
    </location>
</feature>
<dbReference type="GO" id="GO:0000785">
    <property type="term" value="C:chromatin"/>
    <property type="evidence" value="ECO:0007669"/>
    <property type="project" value="TreeGrafter"/>
</dbReference>
<dbReference type="SUPFAM" id="SSF52540">
    <property type="entry name" value="P-loop containing nucleoside triphosphate hydrolases"/>
    <property type="match status" value="2"/>
</dbReference>
<name>A0A6A6PW82_9PEZI</name>
<dbReference type="EMBL" id="MU001634">
    <property type="protein sequence ID" value="KAF2484302.1"/>
    <property type="molecule type" value="Genomic_DNA"/>
</dbReference>
<dbReference type="Gene3D" id="3.40.50.10810">
    <property type="entry name" value="Tandem AAA-ATPase domain"/>
    <property type="match status" value="1"/>
</dbReference>
<dbReference type="Gene3D" id="6.10.140.1440">
    <property type="match status" value="1"/>
</dbReference>
<dbReference type="GO" id="GO:0016887">
    <property type="term" value="F:ATP hydrolysis activity"/>
    <property type="evidence" value="ECO:0007669"/>
    <property type="project" value="TreeGrafter"/>
</dbReference>
<feature type="compositionally biased region" description="Acidic residues" evidence="10">
    <location>
        <begin position="184"/>
        <end position="197"/>
    </location>
</feature>
<dbReference type="PROSITE" id="PS50013">
    <property type="entry name" value="CHROMO_2"/>
    <property type="match status" value="2"/>
</dbReference>
<evidence type="ECO:0000256" key="3">
    <source>
        <dbReference type="ARBA" id="ARBA00011353"/>
    </source>
</evidence>
<evidence type="ECO:0000256" key="10">
    <source>
        <dbReference type="SAM" id="MobiDB-lite"/>
    </source>
</evidence>
<keyword evidence="7" id="KW-0067">ATP-binding</keyword>
<dbReference type="SUPFAM" id="SSF54160">
    <property type="entry name" value="Chromo domain-like"/>
    <property type="match status" value="2"/>
</dbReference>
<feature type="region of interest" description="Disordered" evidence="10">
    <location>
        <begin position="1468"/>
        <end position="1595"/>
    </location>
</feature>
<dbReference type="InterPro" id="IPR023780">
    <property type="entry name" value="Chromo_domain"/>
</dbReference>
<dbReference type="Pfam" id="PF00271">
    <property type="entry name" value="Helicase_C"/>
    <property type="match status" value="1"/>
</dbReference>
<dbReference type="Gene3D" id="1.10.10.60">
    <property type="entry name" value="Homeodomain-like"/>
    <property type="match status" value="1"/>
</dbReference>
<dbReference type="Pfam" id="PF00385">
    <property type="entry name" value="Chromo"/>
    <property type="match status" value="1"/>
</dbReference>
<proteinExistence type="inferred from homology"/>
<evidence type="ECO:0000256" key="1">
    <source>
        <dbReference type="ARBA" id="ARBA00004123"/>
    </source>
</evidence>
<evidence type="ECO:0000256" key="5">
    <source>
        <dbReference type="ARBA" id="ARBA00022741"/>
    </source>
</evidence>
<feature type="compositionally biased region" description="Acidic residues" evidence="10">
    <location>
        <begin position="1"/>
        <end position="31"/>
    </location>
</feature>
<dbReference type="PROSITE" id="PS51194">
    <property type="entry name" value="HELICASE_CTER"/>
    <property type="match status" value="1"/>
</dbReference>
<feature type="domain" description="Chromo" evidence="11">
    <location>
        <begin position="214"/>
        <end position="288"/>
    </location>
</feature>
<dbReference type="InterPro" id="IPR001650">
    <property type="entry name" value="Helicase_C-like"/>
</dbReference>
<evidence type="ECO:0000259" key="11">
    <source>
        <dbReference type="PROSITE" id="PS50013"/>
    </source>
</evidence>
<organism evidence="14 15">
    <name type="scientific">Neohortaea acidophila</name>
    <dbReference type="NCBI Taxonomy" id="245834"/>
    <lineage>
        <taxon>Eukaryota</taxon>
        <taxon>Fungi</taxon>
        <taxon>Dikarya</taxon>
        <taxon>Ascomycota</taxon>
        <taxon>Pezizomycotina</taxon>
        <taxon>Dothideomycetes</taxon>
        <taxon>Dothideomycetidae</taxon>
        <taxon>Mycosphaerellales</taxon>
        <taxon>Teratosphaeriaceae</taxon>
        <taxon>Neohortaea</taxon>
    </lineage>
</organism>
<dbReference type="SMART" id="SM00298">
    <property type="entry name" value="CHROMO"/>
    <property type="match status" value="2"/>
</dbReference>
<feature type="compositionally biased region" description="Basic and acidic residues" evidence="10">
    <location>
        <begin position="1102"/>
        <end position="1114"/>
    </location>
</feature>
<dbReference type="CDD" id="cd18793">
    <property type="entry name" value="SF2_C_SNF"/>
    <property type="match status" value="1"/>
</dbReference>
<comment type="subcellular location">
    <subcellularLocation>
        <location evidence="1">Nucleus</location>
    </subcellularLocation>
</comment>
<protein>
    <submittedName>
        <fullName evidence="14">P-loop containing nucleoside triphosphate hydrolase protein</fullName>
    </submittedName>
</protein>
<feature type="region of interest" description="Disordered" evidence="10">
    <location>
        <begin position="1102"/>
        <end position="1125"/>
    </location>
</feature>
<evidence type="ECO:0000313" key="15">
    <source>
        <dbReference type="Proteomes" id="UP000799767"/>
    </source>
</evidence>
<dbReference type="SMART" id="SM00487">
    <property type="entry name" value="DEXDc"/>
    <property type="match status" value="1"/>
</dbReference>
<evidence type="ECO:0000256" key="4">
    <source>
        <dbReference type="ARBA" id="ARBA00022737"/>
    </source>
</evidence>
<keyword evidence="5" id="KW-0547">Nucleotide-binding</keyword>
<dbReference type="PANTHER" id="PTHR45623">
    <property type="entry name" value="CHROMODOMAIN-HELICASE-DNA-BINDING PROTEIN 3-RELATED-RELATED"/>
    <property type="match status" value="1"/>
</dbReference>
<evidence type="ECO:0000256" key="8">
    <source>
        <dbReference type="ARBA" id="ARBA00023125"/>
    </source>
</evidence>
<dbReference type="InterPro" id="IPR049730">
    <property type="entry name" value="SNF2/RAD54-like_C"/>
</dbReference>
<dbReference type="Pfam" id="PF00176">
    <property type="entry name" value="SNF2-rel_dom"/>
    <property type="match status" value="1"/>
</dbReference>
<feature type="domain" description="Helicase C-terminal" evidence="13">
    <location>
        <begin position="715"/>
        <end position="873"/>
    </location>
</feature>
<feature type="compositionally biased region" description="Basic and acidic residues" evidence="10">
    <location>
        <begin position="1584"/>
        <end position="1595"/>
    </location>
</feature>
<feature type="compositionally biased region" description="Basic and acidic residues" evidence="10">
    <location>
        <begin position="1304"/>
        <end position="1316"/>
    </location>
</feature>
<dbReference type="PANTHER" id="PTHR45623:SF14">
    <property type="entry name" value="CHROMODOMAIN-HELICASE-DNA-BINDING PROTEIN 1"/>
    <property type="match status" value="1"/>
</dbReference>